<gene>
    <name evidence="5" type="ORF">L9F63_008384</name>
</gene>
<protein>
    <recommendedName>
        <fullName evidence="4">SEC7 domain-containing protein</fullName>
    </recommendedName>
</protein>
<accession>A0AAD7Z5U1</accession>
<dbReference type="InterPro" id="IPR015403">
    <property type="entry name" value="Mon2/Sec7/BIG1-like_HDS"/>
</dbReference>
<evidence type="ECO:0000313" key="6">
    <source>
        <dbReference type="Proteomes" id="UP001233999"/>
    </source>
</evidence>
<feature type="domain" description="SEC7" evidence="4">
    <location>
        <begin position="53"/>
        <end position="236"/>
    </location>
</feature>
<dbReference type="PROSITE" id="PS50190">
    <property type="entry name" value="SEC7"/>
    <property type="match status" value="1"/>
</dbReference>
<dbReference type="GO" id="GO:0005737">
    <property type="term" value="C:cytoplasm"/>
    <property type="evidence" value="ECO:0007669"/>
    <property type="project" value="UniProtKB-SubCell"/>
</dbReference>
<sequence length="950" mass="104594">MASRTGMVGGGDESDSSSGIEQGDEPLPTHRPPSQCSVGSNASTGSGDTEGPEEGFSNDHAQIDEMMEQAERQREEEEALRLEKLPRTLHHEDDVGEEYIDVERHNARRFAQTLYNFVPSLLSLRSSIEVDGALQEFSAKYCQGLFSQQQISSDYSSSTHNLMLITIINADGIYLATYAALLLNLKLMKQGYYQEQHMKPVPMTEEQFVESVHGSGVLVYLSDTWLSELYQQILASNLLEKCGYDTNSNTNYALINLLSDLDGLGSCLQGGQLLSDCQRLEKAATHTDTSPEIEAGVKLSRRVLSCCWDSMLTVLSAGLGDPRVAREEHRRARDGIVASLEGLQKAARLSNILGLQSRCGSIFSLLAAAACPDSGAGDRGESPGRRRLGRPRSMLRLLQRQHKLHTSHALSMDVLLGRGLELGSHSPDCWAHWIKCCVYVSKLEHGFFSQSQNRNLAPKLAIKQSSNNDKILTMDKLTFNNDSSEFVCSIDVYSFLAAPAPVSNTGSIAELIQESNADIASQGVLSYQYAAKVSCVLSHQVDKLFDDAALKLNLNALTSFLSALVAASQVQLFSTASQHSGSSNNPSSVKLWWPRRGQSPRGSTVSLTAGSQLLLLHRVGDVMLKTVRSGRPLIHVMRAWSVVGPHLMEAACHKERAISKKAVACIHDTVMSVLNEQSELPHFHFNEALFKPFENLLCLELCDVDVQDQIVSCICEFVEANKTEIRSGWRPLFGALRVVKLSNTCQHEDSSTSHLRAVLDVFEVFLNTDNPLVFSNAAVDCILCLLKHVRGPSEMDDSTTNNNDASSCEFGDSNPSLELCIAALKFLTRCAGILASMYSMPACPMFHTAHRIQLNNCPQQVDPVLPNMEVTRFVCEDDETSSSDSMYKSLCPLQNDMSSLDNLDRPSGVLRVWFLLLEGLASATVTCPRKFQPHTLDTLFQLLRDLIHVP</sequence>
<proteinExistence type="predicted"/>
<dbReference type="SMART" id="SM00222">
    <property type="entry name" value="Sec7"/>
    <property type="match status" value="1"/>
</dbReference>
<organism evidence="5 6">
    <name type="scientific">Diploptera punctata</name>
    <name type="common">Pacific beetle cockroach</name>
    <dbReference type="NCBI Taxonomy" id="6984"/>
    <lineage>
        <taxon>Eukaryota</taxon>
        <taxon>Metazoa</taxon>
        <taxon>Ecdysozoa</taxon>
        <taxon>Arthropoda</taxon>
        <taxon>Hexapoda</taxon>
        <taxon>Insecta</taxon>
        <taxon>Pterygota</taxon>
        <taxon>Neoptera</taxon>
        <taxon>Polyneoptera</taxon>
        <taxon>Dictyoptera</taxon>
        <taxon>Blattodea</taxon>
        <taxon>Blaberoidea</taxon>
        <taxon>Blaberidae</taxon>
        <taxon>Diplopterinae</taxon>
        <taxon>Diploptera</taxon>
    </lineage>
</organism>
<feature type="non-terminal residue" evidence="5">
    <location>
        <position position="950"/>
    </location>
</feature>
<dbReference type="GO" id="GO:0032012">
    <property type="term" value="P:regulation of ARF protein signal transduction"/>
    <property type="evidence" value="ECO:0007669"/>
    <property type="project" value="InterPro"/>
</dbReference>
<dbReference type="Pfam" id="PF01369">
    <property type="entry name" value="Sec7"/>
    <property type="match status" value="1"/>
</dbReference>
<comment type="caution">
    <text evidence="5">The sequence shown here is derived from an EMBL/GenBank/DDBJ whole genome shotgun (WGS) entry which is preliminary data.</text>
</comment>
<evidence type="ECO:0000313" key="5">
    <source>
        <dbReference type="EMBL" id="KAJ9574458.1"/>
    </source>
</evidence>
<dbReference type="InterPro" id="IPR016024">
    <property type="entry name" value="ARM-type_fold"/>
</dbReference>
<dbReference type="PANTHER" id="PTHR10663:SF344">
    <property type="entry name" value="BREFELDIN A-INHIBITED GUANINE NUCLEOTIDE-EXCHANGE PROTEIN 3"/>
    <property type="match status" value="1"/>
</dbReference>
<comment type="subcellular location">
    <subcellularLocation>
        <location evidence="1">Cytoplasm</location>
    </subcellularLocation>
</comment>
<keyword evidence="2" id="KW-0963">Cytoplasm</keyword>
<evidence type="ECO:0000256" key="2">
    <source>
        <dbReference type="ARBA" id="ARBA00022490"/>
    </source>
</evidence>
<feature type="region of interest" description="Disordered" evidence="3">
    <location>
        <begin position="1"/>
        <end position="58"/>
    </location>
</feature>
<keyword evidence="6" id="KW-1185">Reference proteome</keyword>
<dbReference type="Proteomes" id="UP001233999">
    <property type="component" value="Unassembled WGS sequence"/>
</dbReference>
<dbReference type="SUPFAM" id="SSF48425">
    <property type="entry name" value="Sec7 domain"/>
    <property type="match status" value="1"/>
</dbReference>
<dbReference type="AlphaFoldDB" id="A0AAD7Z5U1"/>
<evidence type="ECO:0000256" key="3">
    <source>
        <dbReference type="SAM" id="MobiDB-lite"/>
    </source>
</evidence>
<name>A0AAD7Z5U1_DIPPU</name>
<evidence type="ECO:0000256" key="1">
    <source>
        <dbReference type="ARBA" id="ARBA00004496"/>
    </source>
</evidence>
<reference evidence="5" key="2">
    <citation type="submission" date="2023-05" db="EMBL/GenBank/DDBJ databases">
        <authorList>
            <person name="Fouks B."/>
        </authorList>
    </citation>
    <scope>NUCLEOTIDE SEQUENCE</scope>
    <source>
        <strain evidence="5">Stay&amp;Tobe</strain>
        <tissue evidence="5">Testes</tissue>
    </source>
</reference>
<dbReference type="InterPro" id="IPR023394">
    <property type="entry name" value="Sec7_C_sf"/>
</dbReference>
<dbReference type="SUPFAM" id="SSF48371">
    <property type="entry name" value="ARM repeat"/>
    <property type="match status" value="1"/>
</dbReference>
<dbReference type="GO" id="GO:0005085">
    <property type="term" value="F:guanyl-nucleotide exchange factor activity"/>
    <property type="evidence" value="ECO:0007669"/>
    <property type="project" value="InterPro"/>
</dbReference>
<evidence type="ECO:0000259" key="4">
    <source>
        <dbReference type="PROSITE" id="PS50190"/>
    </source>
</evidence>
<dbReference type="PANTHER" id="PTHR10663">
    <property type="entry name" value="GUANYL-NUCLEOTIDE EXCHANGE FACTOR"/>
    <property type="match status" value="1"/>
</dbReference>
<feature type="compositionally biased region" description="Polar residues" evidence="3">
    <location>
        <begin position="32"/>
        <end position="47"/>
    </location>
</feature>
<dbReference type="Pfam" id="PF09324">
    <property type="entry name" value="Sec7-like_HDS"/>
    <property type="match status" value="1"/>
</dbReference>
<dbReference type="EMBL" id="JASPKZ010010287">
    <property type="protein sequence ID" value="KAJ9574458.1"/>
    <property type="molecule type" value="Genomic_DNA"/>
</dbReference>
<reference evidence="5" key="1">
    <citation type="journal article" date="2023" name="IScience">
        <title>Live-bearing cockroach genome reveals convergent evolutionary mechanisms linked to viviparity in insects and beyond.</title>
        <authorList>
            <person name="Fouks B."/>
            <person name="Harrison M.C."/>
            <person name="Mikhailova A.A."/>
            <person name="Marchal E."/>
            <person name="English S."/>
            <person name="Carruthers M."/>
            <person name="Jennings E.C."/>
            <person name="Chiamaka E.L."/>
            <person name="Frigard R.A."/>
            <person name="Pippel M."/>
            <person name="Attardo G.M."/>
            <person name="Benoit J.B."/>
            <person name="Bornberg-Bauer E."/>
            <person name="Tobe S.S."/>
        </authorList>
    </citation>
    <scope>NUCLEOTIDE SEQUENCE</scope>
    <source>
        <strain evidence="5">Stay&amp;Tobe</strain>
    </source>
</reference>
<dbReference type="InterPro" id="IPR035999">
    <property type="entry name" value="Sec7_dom_sf"/>
</dbReference>
<dbReference type="InterPro" id="IPR000904">
    <property type="entry name" value="Sec7_dom"/>
</dbReference>
<dbReference type="Gene3D" id="1.10.1000.11">
    <property type="entry name" value="Arf Nucleotide-binding Site Opener,domain 2"/>
    <property type="match status" value="1"/>
</dbReference>